<organism evidence="2 3">
    <name type="scientific">Pectinatus cerevisiiphilus</name>
    <dbReference type="NCBI Taxonomy" id="86956"/>
    <lineage>
        <taxon>Bacteria</taxon>
        <taxon>Bacillati</taxon>
        <taxon>Bacillota</taxon>
        <taxon>Negativicutes</taxon>
        <taxon>Selenomonadales</taxon>
        <taxon>Selenomonadaceae</taxon>
        <taxon>Pectinatus</taxon>
    </lineage>
</organism>
<accession>A0A4V2US26</accession>
<dbReference type="InterPro" id="IPR018445">
    <property type="entry name" value="Put_Phosphate_transp_reg"/>
</dbReference>
<dbReference type="RefSeq" id="WP_132548860.1">
    <property type="nucleotide sequence ID" value="NZ_SMAA01000006.1"/>
</dbReference>
<comment type="similarity">
    <text evidence="1">Belongs to the UPF0111 family.</text>
</comment>
<evidence type="ECO:0000256" key="1">
    <source>
        <dbReference type="ARBA" id="ARBA00008591"/>
    </source>
</evidence>
<dbReference type="AlphaFoldDB" id="A0A4V2US26"/>
<dbReference type="Pfam" id="PF01865">
    <property type="entry name" value="PhoU_div"/>
    <property type="match status" value="1"/>
</dbReference>
<dbReference type="InterPro" id="IPR052912">
    <property type="entry name" value="UPF0111_domain"/>
</dbReference>
<dbReference type="Proteomes" id="UP000295188">
    <property type="component" value="Unassembled WGS sequence"/>
</dbReference>
<sequence length="207" mass="24021">MFLVKRNTEFYDLFARSAEYFHQGALIINQVMTDYSRAEEKMKTITELEHAADDINDKIIEKLNHTFITPIDREDIYAIANGLDDGVDFLQGTLQRAIMYRIDTIRPTALQMSQLLIEATVDIAEVFKLLHKLQHNEDKILEYTARISKIESAGDKLYREEVAQLFATVKDPIEIIKWKDILEYLENTLDHCESLADMIRGVVMKYA</sequence>
<dbReference type="EMBL" id="SMAA01000006">
    <property type="protein sequence ID" value="TCS79742.1"/>
    <property type="molecule type" value="Genomic_DNA"/>
</dbReference>
<dbReference type="OrthoDB" id="9797568at2"/>
<dbReference type="PANTHER" id="PTHR37298">
    <property type="entry name" value="UPF0111 PROTEIN YKAA"/>
    <property type="match status" value="1"/>
</dbReference>
<evidence type="ECO:0000313" key="2">
    <source>
        <dbReference type="EMBL" id="TCS79742.1"/>
    </source>
</evidence>
<gene>
    <name evidence="2" type="ORF">EDC37_106159</name>
</gene>
<reference evidence="2 3" key="1">
    <citation type="submission" date="2019-03" db="EMBL/GenBank/DDBJ databases">
        <title>Genomic Encyclopedia of Type Strains, Phase IV (KMG-IV): sequencing the most valuable type-strain genomes for metagenomic binning, comparative biology and taxonomic classification.</title>
        <authorList>
            <person name="Goeker M."/>
        </authorList>
    </citation>
    <scope>NUCLEOTIDE SEQUENCE [LARGE SCALE GENOMIC DNA]</scope>
    <source>
        <strain evidence="2 3">DSM 20467</strain>
    </source>
</reference>
<proteinExistence type="inferred from homology"/>
<comment type="caution">
    <text evidence="2">The sequence shown here is derived from an EMBL/GenBank/DDBJ whole genome shotgun (WGS) entry which is preliminary data.</text>
</comment>
<name>A0A4V2US26_9FIRM</name>
<dbReference type="InterPro" id="IPR038078">
    <property type="entry name" value="PhoU-like_sf"/>
</dbReference>
<evidence type="ECO:0000313" key="3">
    <source>
        <dbReference type="Proteomes" id="UP000295188"/>
    </source>
</evidence>
<dbReference type="Gene3D" id="1.20.58.220">
    <property type="entry name" value="Phosphate transport system protein phou homolog 2, domain 2"/>
    <property type="match status" value="1"/>
</dbReference>
<evidence type="ECO:0008006" key="4">
    <source>
        <dbReference type="Google" id="ProtNLM"/>
    </source>
</evidence>
<keyword evidence="3" id="KW-1185">Reference proteome</keyword>
<dbReference type="PANTHER" id="PTHR37298:SF1">
    <property type="entry name" value="UPF0111 PROTEIN YKAA"/>
    <property type="match status" value="1"/>
</dbReference>
<protein>
    <recommendedName>
        <fullName evidence="4">Phosphate transport regulator</fullName>
    </recommendedName>
</protein>